<dbReference type="PANTHER" id="PTHR46910">
    <property type="entry name" value="TRANSCRIPTION FACTOR PDR1"/>
    <property type="match status" value="1"/>
</dbReference>
<feature type="compositionally biased region" description="Polar residues" evidence="3">
    <location>
        <begin position="108"/>
        <end position="122"/>
    </location>
</feature>
<evidence type="ECO:0000256" key="2">
    <source>
        <dbReference type="ARBA" id="ARBA00023242"/>
    </source>
</evidence>
<evidence type="ECO:0000313" key="6">
    <source>
        <dbReference type="Proteomes" id="UP000781932"/>
    </source>
</evidence>
<dbReference type="InterPro" id="IPR007219">
    <property type="entry name" value="XnlR_reg_dom"/>
</dbReference>
<name>A0A9P6I4C2_9PEZI</name>
<dbReference type="Pfam" id="PF18566">
    <property type="entry name" value="Ldi"/>
    <property type="match status" value="1"/>
</dbReference>
<dbReference type="GO" id="GO:0008270">
    <property type="term" value="F:zinc ion binding"/>
    <property type="evidence" value="ECO:0007669"/>
    <property type="project" value="InterPro"/>
</dbReference>
<gene>
    <name evidence="5" type="ORF">CkaCkLH20_05369</name>
</gene>
<dbReference type="GeneID" id="62161162"/>
<accession>A0A9P6I4C2</accession>
<organism evidence="5 6">
    <name type="scientific">Colletotrichum karsti</name>
    <dbReference type="NCBI Taxonomy" id="1095194"/>
    <lineage>
        <taxon>Eukaryota</taxon>
        <taxon>Fungi</taxon>
        <taxon>Dikarya</taxon>
        <taxon>Ascomycota</taxon>
        <taxon>Pezizomycotina</taxon>
        <taxon>Sordariomycetes</taxon>
        <taxon>Hypocreomycetidae</taxon>
        <taxon>Glomerellales</taxon>
        <taxon>Glomerellaceae</taxon>
        <taxon>Colletotrichum</taxon>
        <taxon>Colletotrichum boninense species complex</taxon>
    </lineage>
</organism>
<dbReference type="InterPro" id="IPR041411">
    <property type="entry name" value="Ldi"/>
</dbReference>
<evidence type="ECO:0000256" key="1">
    <source>
        <dbReference type="ARBA" id="ARBA00022723"/>
    </source>
</evidence>
<dbReference type="GO" id="GO:0003677">
    <property type="term" value="F:DNA binding"/>
    <property type="evidence" value="ECO:0007669"/>
    <property type="project" value="InterPro"/>
</dbReference>
<evidence type="ECO:0000256" key="3">
    <source>
        <dbReference type="SAM" id="MobiDB-lite"/>
    </source>
</evidence>
<feature type="region of interest" description="Disordered" evidence="3">
    <location>
        <begin position="99"/>
        <end position="122"/>
    </location>
</feature>
<dbReference type="Pfam" id="PF04082">
    <property type="entry name" value="Fungal_trans"/>
    <property type="match status" value="1"/>
</dbReference>
<keyword evidence="6" id="KW-1185">Reference proteome</keyword>
<dbReference type="CDD" id="cd12148">
    <property type="entry name" value="fungal_TF_MHR"/>
    <property type="match status" value="1"/>
</dbReference>
<dbReference type="EMBL" id="JAATWM020000015">
    <property type="protein sequence ID" value="KAF9877103.1"/>
    <property type="molecule type" value="Genomic_DNA"/>
</dbReference>
<dbReference type="Pfam" id="PF00172">
    <property type="entry name" value="Zn_clus"/>
    <property type="match status" value="1"/>
</dbReference>
<feature type="region of interest" description="Disordered" evidence="3">
    <location>
        <begin position="612"/>
        <end position="681"/>
    </location>
</feature>
<dbReference type="PANTHER" id="PTHR46910:SF32">
    <property type="entry name" value="TRANSCRIPTION FACTOR DOMAIN-CONTAINING PROTEIN-RELATED"/>
    <property type="match status" value="1"/>
</dbReference>
<dbReference type="InterPro" id="IPR050987">
    <property type="entry name" value="AtrR-like"/>
</dbReference>
<comment type="caution">
    <text evidence="5">The sequence shown here is derived from an EMBL/GenBank/DDBJ whole genome shotgun (WGS) entry which is preliminary data.</text>
</comment>
<evidence type="ECO:0000313" key="5">
    <source>
        <dbReference type="EMBL" id="KAF9877103.1"/>
    </source>
</evidence>
<feature type="region of interest" description="Disordered" evidence="3">
    <location>
        <begin position="189"/>
        <end position="222"/>
    </location>
</feature>
<feature type="region of interest" description="Disordered" evidence="3">
    <location>
        <begin position="141"/>
        <end position="176"/>
    </location>
</feature>
<feature type="compositionally biased region" description="Polar residues" evidence="3">
    <location>
        <begin position="631"/>
        <end position="644"/>
    </location>
</feature>
<dbReference type="GO" id="GO:0000981">
    <property type="term" value="F:DNA-binding transcription factor activity, RNA polymerase II-specific"/>
    <property type="evidence" value="ECO:0007669"/>
    <property type="project" value="InterPro"/>
</dbReference>
<dbReference type="CDD" id="cd00067">
    <property type="entry name" value="GAL4"/>
    <property type="match status" value="1"/>
</dbReference>
<feature type="domain" description="Xylanolytic transcriptional activator regulatory" evidence="4">
    <location>
        <begin position="340"/>
        <end position="413"/>
    </location>
</feature>
<keyword evidence="2" id="KW-0539">Nucleus</keyword>
<dbReference type="OrthoDB" id="3266505at2759"/>
<dbReference type="Gene3D" id="4.10.240.10">
    <property type="entry name" value="Zn(2)-C6 fungal-type DNA-binding domain"/>
    <property type="match status" value="1"/>
</dbReference>
<dbReference type="RefSeq" id="XP_038746564.1">
    <property type="nucleotide sequence ID" value="XM_038888088.1"/>
</dbReference>
<evidence type="ECO:0000259" key="4">
    <source>
        <dbReference type="SMART" id="SM00906"/>
    </source>
</evidence>
<sequence>MDAESRASPRRLSLGGRIGGSRDAAKAISARKKVKCSGDKPCTYCSKRDLECSFPEPGKKRVYSVTRIQDLQERLARYENHGLGFAITEDRDNETIRVAGEPTENSRRPTTSATAHTPTDNATQVNAASTLLGLALDQLTSPPSTSTLPRGSVSNIVESSPGSTIPADSTLSSSHNFGSRLQNLLEHPRLSGVDNNQPPRRQLSQPPPPRPKDEAPSLPSEEEGRKLFESMSFFIGYTQHHIDTREFSDRLAFFYANLGDPSQTQTPWYLEMILVFAIGKLFSGKFDGGERTELPGWGMFTYVQTRLPSLSELYGLGKLGIEIHALAAVYLQNANRKEEAYLYISSALRLATTHGYHRKSGTKHLLQSEKVHLNRLWWTVYMQERRLAAATGNPSGIVDDVIEIEMPIDSPGFPPALPLRTNIKIARVTGRILSTIYGPGNHPEEMFVPNVQEIVQSLYWIAKEVPGDFSSKLFDIPSMEGDVSLRTSAYLHMMLYQAILLTIRPVMLHVSKLIFDDENGSNLGLASSPLNRLTTFGFFDLDAIFSAAFIMILTLIIDSTCDGSQKLAPTPGLSEALEILDYLVGCGNEFALQRAREVRRMRDHLSTFLDIPKNSPSEVRTSRPDPAAKTAVNQGGSSITVSTGNEEDSEMRQQPFPGLTPRNSGGVEVLTPSGRSSQLGSRSLLDSSLWNDISYLWIQPSSSDDPQPSEQANGMDLLPDDAYNCYSIYHNQDLELTGQDLGDFGELERHILGLTQLPDKQAELRLRGDLPHNLPETLPADFLARCPKLSREQAGHLRHFHNLTTHTDGEWRHMGSQEPGQEWLDAYRYQLATMAYTAGAAHYHHMPALRSMFKALLENIIHKMLLRDVWGYWFLTSHSGIMLDPDLKELRKPWADPVVRENIMYSGHLLLMVSLHEMLFNEGKYDQEDAIAFNWNPVFWGMGPEKFSYTRKSLQAAILREMERENWMGVCCEPNSIFVVCNQFPLIALRYNDVRDKVNFSPEVLEKYQAAWKAKGMVQEEDGLFYDWYSPKQDQKKPADDLAFSSWALAFMNSWNPTFVQKTSRNLQPGFLAKPSDDHVFIPHPKVSFKIRELVTSEHVDPMDPVTYTKAAKAVAEEGLPKSMIPFTKPHFAFGVMWVSELGDRADLEGMLSYADAKFNPTWENGGLFYPYRKSATPYDYESPAVDVVTGNAGIAYGRFNVIDGQRKIYEKPWDAEHFATCPFVMDVDLSNGVDFLRGSWDSEMQALAITMRTWDGKSTRITPRVSGLEQGNYGLYYNGKLRLTFEMSGRSESFGIDLEVTGDEVDIVLMRDQ</sequence>
<proteinExistence type="predicted"/>
<keyword evidence="1" id="KW-0479">Metal-binding</keyword>
<dbReference type="InterPro" id="IPR036864">
    <property type="entry name" value="Zn2-C6_fun-type_DNA-bd_sf"/>
</dbReference>
<protein>
    <recommendedName>
        <fullName evidence="4">Xylanolytic transcriptional activator regulatory domain-containing protein</fullName>
    </recommendedName>
</protein>
<reference evidence="5" key="1">
    <citation type="submission" date="2020-03" db="EMBL/GenBank/DDBJ databases">
        <authorList>
            <person name="He L."/>
        </authorList>
    </citation>
    <scope>NUCLEOTIDE SEQUENCE</scope>
    <source>
        <strain evidence="5">CkLH20</strain>
    </source>
</reference>
<dbReference type="SMART" id="SM00906">
    <property type="entry name" value="Fungal_trans"/>
    <property type="match status" value="1"/>
</dbReference>
<dbReference type="InterPro" id="IPR001138">
    <property type="entry name" value="Zn2Cys6_DnaBD"/>
</dbReference>
<reference evidence="5" key="2">
    <citation type="submission" date="2020-11" db="EMBL/GenBank/DDBJ databases">
        <title>Whole genome sequencing of Colletotrichum sp.</title>
        <authorList>
            <person name="Li H."/>
        </authorList>
    </citation>
    <scope>NUCLEOTIDE SEQUENCE</scope>
    <source>
        <strain evidence="5">CkLH20</strain>
    </source>
</reference>
<dbReference type="GO" id="GO:0006351">
    <property type="term" value="P:DNA-templated transcription"/>
    <property type="evidence" value="ECO:0007669"/>
    <property type="project" value="InterPro"/>
</dbReference>
<dbReference type="Proteomes" id="UP000781932">
    <property type="component" value="Unassembled WGS sequence"/>
</dbReference>